<feature type="transmembrane region" description="Helical" evidence="1">
    <location>
        <begin position="12"/>
        <end position="30"/>
    </location>
</feature>
<keyword evidence="1" id="KW-1133">Transmembrane helix</keyword>
<evidence type="ECO:0000313" key="2">
    <source>
        <dbReference type="EMBL" id="NIE44379.1"/>
    </source>
</evidence>
<evidence type="ECO:0000256" key="1">
    <source>
        <dbReference type="SAM" id="Phobius"/>
    </source>
</evidence>
<keyword evidence="1" id="KW-0472">Membrane</keyword>
<name>A0A6G5A0S6_RHIMP</name>
<dbReference type="AlphaFoldDB" id="A0A6G5A0S6"/>
<dbReference type="EMBL" id="GIKN01002106">
    <property type="protein sequence ID" value="NIE44379.1"/>
    <property type="molecule type" value="Transcribed_RNA"/>
</dbReference>
<reference evidence="2" key="1">
    <citation type="submission" date="2020-03" db="EMBL/GenBank/DDBJ databases">
        <title>A transcriptome and proteome of the tick Rhipicephalus microplus shaped by the genetic composition of its hosts and developmental stage.</title>
        <authorList>
            <person name="Garcia G.R."/>
            <person name="Ribeiro J.M.C."/>
            <person name="Maruyama S.R."/>
            <person name="Gardinasse L.G."/>
            <person name="Nelson K."/>
            <person name="Ferreira B.R."/>
            <person name="Andrade T.G."/>
            <person name="Santos I.K.F.M."/>
        </authorList>
    </citation>
    <scope>NUCLEOTIDE SEQUENCE</scope>
    <source>
        <strain evidence="2">NSGR</strain>
        <tissue evidence="2">Salivary glands</tissue>
    </source>
</reference>
<sequence>MLRNYCADSLILSVSVITSIVFFSLTVIHVESRRTERTNSNLHVHFHVINSRYPYLKYIRFIPLTGSGRETLWNQPIVAA</sequence>
<organism evidence="2">
    <name type="scientific">Rhipicephalus microplus</name>
    <name type="common">Cattle tick</name>
    <name type="synonym">Boophilus microplus</name>
    <dbReference type="NCBI Taxonomy" id="6941"/>
    <lineage>
        <taxon>Eukaryota</taxon>
        <taxon>Metazoa</taxon>
        <taxon>Ecdysozoa</taxon>
        <taxon>Arthropoda</taxon>
        <taxon>Chelicerata</taxon>
        <taxon>Arachnida</taxon>
        <taxon>Acari</taxon>
        <taxon>Parasitiformes</taxon>
        <taxon>Ixodida</taxon>
        <taxon>Ixodoidea</taxon>
        <taxon>Ixodidae</taxon>
        <taxon>Rhipicephalinae</taxon>
        <taxon>Rhipicephalus</taxon>
        <taxon>Boophilus</taxon>
    </lineage>
</organism>
<keyword evidence="1" id="KW-0812">Transmembrane</keyword>
<protein>
    <submittedName>
        <fullName evidence="2">Uncharacterized protein</fullName>
    </submittedName>
</protein>
<accession>A0A6G5A0S6</accession>
<proteinExistence type="predicted"/>